<dbReference type="InterPro" id="IPR017452">
    <property type="entry name" value="GPCR_Rhodpsn_7TM"/>
</dbReference>
<dbReference type="InterPro" id="IPR000276">
    <property type="entry name" value="GPCR_Rhodpsn"/>
</dbReference>
<comment type="similarity">
    <text evidence="2">Belongs to the G-protein coupled receptor 1 family.</text>
</comment>
<keyword evidence="6" id="KW-0297">G-protein coupled receptor</keyword>
<dbReference type="PRINTS" id="PR00237">
    <property type="entry name" value="GPCRRHODOPSN"/>
</dbReference>
<feature type="transmembrane region" description="Helical" evidence="11">
    <location>
        <begin position="107"/>
        <end position="127"/>
    </location>
</feature>
<feature type="transmembrane region" description="Helical" evidence="11">
    <location>
        <begin position="139"/>
        <end position="170"/>
    </location>
</feature>
<evidence type="ECO:0000256" key="1">
    <source>
        <dbReference type="ARBA" id="ARBA00004651"/>
    </source>
</evidence>
<dbReference type="Proteomes" id="UP000283509">
    <property type="component" value="Unassembled WGS sequence"/>
</dbReference>
<proteinExistence type="inferred from homology"/>
<evidence type="ECO:0000256" key="2">
    <source>
        <dbReference type="ARBA" id="ARBA00010663"/>
    </source>
</evidence>
<name>A0A423SUP4_PENVA</name>
<comment type="caution">
    <text evidence="13">The sequence shown here is derived from an EMBL/GenBank/DDBJ whole genome shotgun (WGS) entry which is preliminary data.</text>
</comment>
<dbReference type="PANTHER" id="PTHR24245:SF0">
    <property type="entry name" value="G-PROTEIN COUPLED RECEPTORS FAMILY 1 PROFILE DOMAIN-CONTAINING PROTEIN"/>
    <property type="match status" value="1"/>
</dbReference>
<dbReference type="PANTHER" id="PTHR24245">
    <property type="entry name" value="G-PROTEIN COUPLED RECEPTOR"/>
    <property type="match status" value="1"/>
</dbReference>
<dbReference type="GO" id="GO:0005886">
    <property type="term" value="C:plasma membrane"/>
    <property type="evidence" value="ECO:0007669"/>
    <property type="project" value="UniProtKB-SubCell"/>
</dbReference>
<feature type="domain" description="G-protein coupled receptors family 1 profile" evidence="12">
    <location>
        <begin position="48"/>
        <end position="329"/>
    </location>
</feature>
<protein>
    <submittedName>
        <fullName evidence="13">Putative G-protein coupled receptor 63</fullName>
    </submittedName>
</protein>
<feature type="region of interest" description="Disordered" evidence="10">
    <location>
        <begin position="1"/>
        <end position="20"/>
    </location>
</feature>
<dbReference type="STRING" id="6689.A0A423SUP4"/>
<feature type="transmembrane region" description="Helical" evidence="11">
    <location>
        <begin position="269"/>
        <end position="290"/>
    </location>
</feature>
<dbReference type="EMBL" id="QCYY01002739">
    <property type="protein sequence ID" value="ROT67898.1"/>
    <property type="molecule type" value="Genomic_DNA"/>
</dbReference>
<comment type="subcellular location">
    <subcellularLocation>
        <location evidence="1">Cell membrane</location>
        <topology evidence="1">Multi-pass membrane protein</topology>
    </subcellularLocation>
</comment>
<keyword evidence="3" id="KW-1003">Cell membrane</keyword>
<accession>A0A423SUP4</accession>
<keyword evidence="5 11" id="KW-1133">Transmembrane helix</keyword>
<reference evidence="13 14" key="1">
    <citation type="submission" date="2018-04" db="EMBL/GenBank/DDBJ databases">
        <authorList>
            <person name="Zhang X."/>
            <person name="Yuan J."/>
            <person name="Li F."/>
            <person name="Xiang J."/>
        </authorList>
    </citation>
    <scope>NUCLEOTIDE SEQUENCE [LARGE SCALE GENOMIC DNA]</scope>
    <source>
        <tissue evidence="13">Muscle</tissue>
    </source>
</reference>
<dbReference type="OrthoDB" id="10018052at2759"/>
<evidence type="ECO:0000313" key="13">
    <source>
        <dbReference type="EMBL" id="ROT67898.1"/>
    </source>
</evidence>
<evidence type="ECO:0000256" key="3">
    <source>
        <dbReference type="ARBA" id="ARBA00022475"/>
    </source>
</evidence>
<dbReference type="GO" id="GO:0004930">
    <property type="term" value="F:G protein-coupled receptor activity"/>
    <property type="evidence" value="ECO:0007669"/>
    <property type="project" value="UniProtKB-KW"/>
</dbReference>
<evidence type="ECO:0000256" key="10">
    <source>
        <dbReference type="SAM" id="MobiDB-lite"/>
    </source>
</evidence>
<keyword evidence="7 11" id="KW-0472">Membrane</keyword>
<dbReference type="AlphaFoldDB" id="A0A423SUP4"/>
<dbReference type="PROSITE" id="PS50262">
    <property type="entry name" value="G_PROTEIN_RECEP_F1_2"/>
    <property type="match status" value="1"/>
</dbReference>
<feature type="transmembrane region" description="Helical" evidence="11">
    <location>
        <begin position="32"/>
        <end position="56"/>
    </location>
</feature>
<keyword evidence="8 13" id="KW-0675">Receptor</keyword>
<evidence type="ECO:0000256" key="9">
    <source>
        <dbReference type="ARBA" id="ARBA00023224"/>
    </source>
</evidence>
<feature type="transmembrane region" description="Helical" evidence="11">
    <location>
        <begin position="68"/>
        <end position="87"/>
    </location>
</feature>
<evidence type="ECO:0000256" key="7">
    <source>
        <dbReference type="ARBA" id="ARBA00023136"/>
    </source>
</evidence>
<keyword evidence="14" id="KW-1185">Reference proteome</keyword>
<dbReference type="InterPro" id="IPR051880">
    <property type="entry name" value="GPC_Orphan_Receptors"/>
</dbReference>
<reference evidence="13 14" key="2">
    <citation type="submission" date="2019-01" db="EMBL/GenBank/DDBJ databases">
        <title>The decoding of complex shrimp genome reveals the adaptation for benthos swimmer, frequently molting mechanism and breeding impact on genome.</title>
        <authorList>
            <person name="Sun Y."/>
            <person name="Gao Y."/>
            <person name="Yu Y."/>
        </authorList>
    </citation>
    <scope>NUCLEOTIDE SEQUENCE [LARGE SCALE GENOMIC DNA]</scope>
    <source>
        <tissue evidence="13">Muscle</tissue>
    </source>
</reference>
<keyword evidence="4 11" id="KW-0812">Transmembrane</keyword>
<sequence>MVWPEAGSPSVGLGNSSSNDSWGDSVAVGERAFLGFVGVVMALVGGIGNGIVVVLVCRSAAMRSAINLLLAAMALSDTVILLLLLPLDLITLAGGGWLLPSPLCSAHAFLLNVMQIQGVAALSVICVDRYIIIVRQQEFLTPCITCCIIAVSWVVSLAVSLPAFLGVGIYTPLPLPPGLTHCEWRPREARPPGDLVFASFTFFVIYLLPVLVMSFSFAGILLKIRQNSAKIHSSDGRRDSYAGVIPAAQGDVASPTSARRPLVTVDLRYKTQTLTTVIVLSVVFFLWRSPLHLSQLAHAFSSHLDVSYKVYPWLLWCAYVPPAVNPVIYTARIKKFRNAVVDVFPCLLNLLPCTSSAMRRLSNPGAIYMIHHPRREST</sequence>
<dbReference type="Gene3D" id="1.20.1070.10">
    <property type="entry name" value="Rhodopsin 7-helix transmembrane proteins"/>
    <property type="match status" value="1"/>
</dbReference>
<dbReference type="SUPFAM" id="SSF81321">
    <property type="entry name" value="Family A G protein-coupled receptor-like"/>
    <property type="match status" value="1"/>
</dbReference>
<evidence type="ECO:0000256" key="6">
    <source>
        <dbReference type="ARBA" id="ARBA00023040"/>
    </source>
</evidence>
<evidence type="ECO:0000256" key="5">
    <source>
        <dbReference type="ARBA" id="ARBA00022989"/>
    </source>
</evidence>
<keyword evidence="9" id="KW-0807">Transducer</keyword>
<feature type="transmembrane region" description="Helical" evidence="11">
    <location>
        <begin position="195"/>
        <end position="222"/>
    </location>
</feature>
<evidence type="ECO:0000256" key="4">
    <source>
        <dbReference type="ARBA" id="ARBA00022692"/>
    </source>
</evidence>
<evidence type="ECO:0000256" key="8">
    <source>
        <dbReference type="ARBA" id="ARBA00023170"/>
    </source>
</evidence>
<organism evidence="13 14">
    <name type="scientific">Penaeus vannamei</name>
    <name type="common">Whiteleg shrimp</name>
    <name type="synonym">Litopenaeus vannamei</name>
    <dbReference type="NCBI Taxonomy" id="6689"/>
    <lineage>
        <taxon>Eukaryota</taxon>
        <taxon>Metazoa</taxon>
        <taxon>Ecdysozoa</taxon>
        <taxon>Arthropoda</taxon>
        <taxon>Crustacea</taxon>
        <taxon>Multicrustacea</taxon>
        <taxon>Malacostraca</taxon>
        <taxon>Eumalacostraca</taxon>
        <taxon>Eucarida</taxon>
        <taxon>Decapoda</taxon>
        <taxon>Dendrobranchiata</taxon>
        <taxon>Penaeoidea</taxon>
        <taxon>Penaeidae</taxon>
        <taxon>Penaeus</taxon>
    </lineage>
</organism>
<feature type="transmembrane region" description="Helical" evidence="11">
    <location>
        <begin position="310"/>
        <end position="329"/>
    </location>
</feature>
<dbReference type="Pfam" id="PF00001">
    <property type="entry name" value="7tm_1"/>
    <property type="match status" value="1"/>
</dbReference>
<evidence type="ECO:0000313" key="14">
    <source>
        <dbReference type="Proteomes" id="UP000283509"/>
    </source>
</evidence>
<evidence type="ECO:0000259" key="12">
    <source>
        <dbReference type="PROSITE" id="PS50262"/>
    </source>
</evidence>
<evidence type="ECO:0000256" key="11">
    <source>
        <dbReference type="SAM" id="Phobius"/>
    </source>
</evidence>
<gene>
    <name evidence="13" type="ORF">C7M84_013991</name>
</gene>